<dbReference type="InterPro" id="IPR002912">
    <property type="entry name" value="ACT_dom"/>
</dbReference>
<evidence type="ECO:0000313" key="2">
    <source>
        <dbReference type="EMBL" id="CAA9240964.1"/>
    </source>
</evidence>
<dbReference type="PROSITE" id="PS51671">
    <property type="entry name" value="ACT"/>
    <property type="match status" value="2"/>
</dbReference>
<dbReference type="AlphaFoldDB" id="A0A6J4I4K0"/>
<dbReference type="EMBL" id="CADCSZ010000107">
    <property type="protein sequence ID" value="CAA9240964.1"/>
    <property type="molecule type" value="Genomic_DNA"/>
</dbReference>
<feature type="domain" description="ACT" evidence="1">
    <location>
        <begin position="5"/>
        <end position="79"/>
    </location>
</feature>
<dbReference type="Pfam" id="PF13740">
    <property type="entry name" value="ACT_6"/>
    <property type="match status" value="2"/>
</dbReference>
<gene>
    <name evidence="2" type="ORF">AVDCRST_MAG76-1769</name>
</gene>
<proteinExistence type="predicted"/>
<accession>A0A6J4I4K0</accession>
<evidence type="ECO:0000259" key="1">
    <source>
        <dbReference type="PROSITE" id="PS51671"/>
    </source>
</evidence>
<name>A0A6J4I4K0_9ACTN</name>
<sequence>MALFAVLAVGADRPGIVAAVTGALAEAGANLDDTSMSILHGHFAIAMVVGGSDGLDVAAALAPVAERLDLTVDVRSIPEGTPPTPAGERWSLAVYGADRPGLVASVTEVVADAGANVVDLTTRVVGGPDRPVYAMQLELAVPAQVEPAELAERLQAVAGDLGVDCTLTPADADLL</sequence>
<dbReference type="InterPro" id="IPR050990">
    <property type="entry name" value="UPF0237/GcvR_regulator"/>
</dbReference>
<protein>
    <recommendedName>
        <fullName evidence="1">ACT domain-containing protein</fullName>
    </recommendedName>
</protein>
<dbReference type="SUPFAM" id="SSF55021">
    <property type="entry name" value="ACT-like"/>
    <property type="match status" value="2"/>
</dbReference>
<dbReference type="Gene3D" id="3.30.70.260">
    <property type="match status" value="2"/>
</dbReference>
<dbReference type="InterPro" id="IPR045865">
    <property type="entry name" value="ACT-like_dom_sf"/>
</dbReference>
<reference evidence="2" key="1">
    <citation type="submission" date="2020-02" db="EMBL/GenBank/DDBJ databases">
        <authorList>
            <person name="Meier V. D."/>
        </authorList>
    </citation>
    <scope>NUCLEOTIDE SEQUENCE</scope>
    <source>
        <strain evidence="2">AVDCRST_MAG76</strain>
    </source>
</reference>
<dbReference type="PANTHER" id="PTHR34875">
    <property type="entry name" value="UPF0237 PROTEIN MJ1558"/>
    <property type="match status" value="1"/>
</dbReference>
<dbReference type="PANTHER" id="PTHR34875:SF6">
    <property type="entry name" value="UPF0237 PROTEIN MJ1558"/>
    <property type="match status" value="1"/>
</dbReference>
<feature type="domain" description="ACT" evidence="1">
    <location>
        <begin position="91"/>
        <end position="172"/>
    </location>
</feature>
<organism evidence="2">
    <name type="scientific">uncultured Acidimicrobiales bacterium</name>
    <dbReference type="NCBI Taxonomy" id="310071"/>
    <lineage>
        <taxon>Bacteria</taxon>
        <taxon>Bacillati</taxon>
        <taxon>Actinomycetota</taxon>
        <taxon>Acidimicrobiia</taxon>
        <taxon>Acidimicrobiales</taxon>
        <taxon>environmental samples</taxon>
    </lineage>
</organism>